<sequence>MSKYVSKLSKVGISLFAVFCMIACHTGEINHNYENMVYVNQTSLDLFFGDTEQLTASPTESTFEWTSEDPSIATVTNEGLVTATGVGNTQITIAQGEWTKTIDVTVSLPTSKEVLARAGNKRVLIEVNIDNEKVQKMNVICNNNNSSIEEEVNYKSGVFKFYYDNLEENKKYDFTVTCVDRYGNQANPINVSANVYGESFQSTLSNRTVEVATRFGNGLVVKWKDKPGSCVLNYKNEAGEDVTKYILGSETNSYLLDFGSDLSYATYAVPENNAADTFYVAPVVLDNYEDLRSILSASETREISVFNFDLGGEGVGYHDNSAHNEAGYNYRSEKGDDNSPGVDTEFGMNIGYTGADEWQMFTLDVQDEGTYAFDLFRSVNNGNGGYYSLEVDGVATNSVHMINDNDWNAFKWQHDVYPENQPKLYLTKGKHTVKFIIGEGGNFNYKFIRFAYQQ</sequence>
<dbReference type="SUPFAM" id="SSF49373">
    <property type="entry name" value="Invasin/intimin cell-adhesion fragments"/>
    <property type="match status" value="1"/>
</dbReference>
<evidence type="ECO:0000313" key="2">
    <source>
        <dbReference type="EMBL" id="CUP18837.1"/>
    </source>
</evidence>
<dbReference type="InterPro" id="IPR008964">
    <property type="entry name" value="Invasin/intimin_cell_adhesion"/>
</dbReference>
<dbReference type="CDD" id="cd04080">
    <property type="entry name" value="CBM6_cellulase-like"/>
    <property type="match status" value="1"/>
</dbReference>
<organism evidence="2 3">
    <name type="scientific">Bacteroides thetaiotaomicron</name>
    <dbReference type="NCBI Taxonomy" id="818"/>
    <lineage>
        <taxon>Bacteria</taxon>
        <taxon>Pseudomonadati</taxon>
        <taxon>Bacteroidota</taxon>
        <taxon>Bacteroidia</taxon>
        <taxon>Bacteroidales</taxon>
        <taxon>Bacteroidaceae</taxon>
        <taxon>Bacteroides</taxon>
    </lineage>
</organism>
<dbReference type="EMBL" id="CZAP01000003">
    <property type="protein sequence ID" value="CUP18837.1"/>
    <property type="molecule type" value="Genomic_DNA"/>
</dbReference>
<reference evidence="2 3" key="1">
    <citation type="submission" date="2015-09" db="EMBL/GenBank/DDBJ databases">
        <authorList>
            <consortium name="Pathogen Informatics"/>
        </authorList>
    </citation>
    <scope>NUCLEOTIDE SEQUENCE [LARGE SCALE GENOMIC DNA]</scope>
    <source>
        <strain evidence="2 3">2789STDY5834899</strain>
    </source>
</reference>
<dbReference type="Gene3D" id="2.60.120.260">
    <property type="entry name" value="Galactose-binding domain-like"/>
    <property type="match status" value="1"/>
</dbReference>
<gene>
    <name evidence="2" type="ORF">ERS852511_01403</name>
</gene>
<name>A0A174L8K1_BACT4</name>
<dbReference type="Pfam" id="PF16389">
    <property type="entry name" value="DUF4998"/>
    <property type="match status" value="1"/>
</dbReference>
<dbReference type="InterPro" id="IPR003343">
    <property type="entry name" value="Big_2"/>
</dbReference>
<dbReference type="Pfam" id="PF02368">
    <property type="entry name" value="Big_2"/>
    <property type="match status" value="1"/>
</dbReference>
<feature type="domain" description="BIG2" evidence="1">
    <location>
        <begin position="33"/>
        <end position="105"/>
    </location>
</feature>
<dbReference type="SUPFAM" id="SSF49785">
    <property type="entry name" value="Galactose-binding domain-like"/>
    <property type="match status" value="1"/>
</dbReference>
<dbReference type="InterPro" id="IPR008979">
    <property type="entry name" value="Galactose-bd-like_sf"/>
</dbReference>
<dbReference type="Proteomes" id="UP000095576">
    <property type="component" value="Unassembled WGS sequence"/>
</dbReference>
<dbReference type="Gene3D" id="2.60.40.1080">
    <property type="match status" value="1"/>
</dbReference>
<evidence type="ECO:0000259" key="1">
    <source>
        <dbReference type="SMART" id="SM00635"/>
    </source>
</evidence>
<dbReference type="RefSeq" id="WP_172681577.1">
    <property type="nucleotide sequence ID" value="NZ_CZAP01000003.1"/>
</dbReference>
<proteinExistence type="predicted"/>
<dbReference type="SMART" id="SM00635">
    <property type="entry name" value="BID_2"/>
    <property type="match status" value="1"/>
</dbReference>
<protein>
    <submittedName>
        <fullName evidence="2">Bacterial Ig-like domain (Group 2)</fullName>
    </submittedName>
</protein>
<accession>A0A174L8K1</accession>
<dbReference type="AlphaFoldDB" id="A0A174L8K1"/>
<evidence type="ECO:0000313" key="3">
    <source>
        <dbReference type="Proteomes" id="UP000095576"/>
    </source>
</evidence>